<dbReference type="AlphaFoldDB" id="A0A2S0N8U4"/>
<accession>A0A2S0N8U4</accession>
<feature type="binding site" evidence="3">
    <location>
        <position position="140"/>
    </location>
    <ligand>
        <name>a divalent metal cation</name>
        <dbReference type="ChEBI" id="CHEBI:60240"/>
    </ligand>
</feature>
<evidence type="ECO:0000256" key="1">
    <source>
        <dbReference type="ARBA" id="ARBA00008635"/>
    </source>
</evidence>
<dbReference type="PANTHER" id="PTHR37302">
    <property type="entry name" value="SLR1116 PROTEIN"/>
    <property type="match status" value="1"/>
</dbReference>
<dbReference type="InterPro" id="IPR007837">
    <property type="entry name" value="DinB"/>
</dbReference>
<dbReference type="EMBL" id="CP027668">
    <property type="protein sequence ID" value="AVO44568.1"/>
    <property type="molecule type" value="Genomic_DNA"/>
</dbReference>
<dbReference type="KEGG" id="phr:C6569_05560"/>
<name>A0A2S0N8U4_9HYPH</name>
<sequence>MPASNVQTFRAFAYNNAWANHRLLTACAALTPEAFAAARTGFFPSLQATLNHILVIDWFYADALEGGDLGPKAWENEIPCPALADLKREQAAVDRRLIAMCDALTDTALDGEVRVNRITRVQVERRDRLLMHLFQHQIHHRGQAHAMLAGTAVKPPQLDEFFSIGEAPLRAAEFAELGWTEEMVWGMDGG</sequence>
<dbReference type="GO" id="GO:0046872">
    <property type="term" value="F:metal ion binding"/>
    <property type="evidence" value="ECO:0007669"/>
    <property type="project" value="UniProtKB-KW"/>
</dbReference>
<dbReference type="SUPFAM" id="SSF109854">
    <property type="entry name" value="DinB/YfiT-like putative metalloenzymes"/>
    <property type="match status" value="1"/>
</dbReference>
<dbReference type="PANTHER" id="PTHR37302:SF3">
    <property type="entry name" value="DAMAGE-INDUCIBLE PROTEIN DINB"/>
    <property type="match status" value="1"/>
</dbReference>
<gene>
    <name evidence="4" type="ORF">C6569_05560</name>
</gene>
<evidence type="ECO:0000313" key="4">
    <source>
        <dbReference type="EMBL" id="AVO44568.1"/>
    </source>
</evidence>
<proteinExistence type="inferred from homology"/>
<feature type="binding site" evidence="3">
    <location>
        <position position="136"/>
    </location>
    <ligand>
        <name>a divalent metal cation</name>
        <dbReference type="ChEBI" id="CHEBI:60240"/>
    </ligand>
</feature>
<evidence type="ECO:0000256" key="3">
    <source>
        <dbReference type="PIRSR" id="PIRSR607837-1"/>
    </source>
</evidence>
<protein>
    <submittedName>
        <fullName evidence="4">Damage-inducible protein DinB</fullName>
    </submittedName>
</protein>
<evidence type="ECO:0000256" key="2">
    <source>
        <dbReference type="ARBA" id="ARBA00022723"/>
    </source>
</evidence>
<dbReference type="InterPro" id="IPR034660">
    <property type="entry name" value="DinB/YfiT-like"/>
</dbReference>
<reference evidence="4 5" key="1">
    <citation type="submission" date="2018-03" db="EMBL/GenBank/DDBJ databases">
        <title>Genome sequencing of Phreatobacter sp.</title>
        <authorList>
            <person name="Kim S.-J."/>
            <person name="Heo J."/>
            <person name="Kwon S.-W."/>
        </authorList>
    </citation>
    <scope>NUCLEOTIDE SEQUENCE [LARGE SCALE GENOMIC DNA]</scope>
    <source>
        <strain evidence="4 5">S-12</strain>
    </source>
</reference>
<organism evidence="4 5">
    <name type="scientific">Phreatobacter cathodiphilus</name>
    <dbReference type="NCBI Taxonomy" id="1868589"/>
    <lineage>
        <taxon>Bacteria</taxon>
        <taxon>Pseudomonadati</taxon>
        <taxon>Pseudomonadota</taxon>
        <taxon>Alphaproteobacteria</taxon>
        <taxon>Hyphomicrobiales</taxon>
        <taxon>Phreatobacteraceae</taxon>
        <taxon>Phreatobacter</taxon>
    </lineage>
</organism>
<keyword evidence="5" id="KW-1185">Reference proteome</keyword>
<feature type="binding site" evidence="3">
    <location>
        <position position="52"/>
    </location>
    <ligand>
        <name>a divalent metal cation</name>
        <dbReference type="ChEBI" id="CHEBI:60240"/>
    </ligand>
</feature>
<dbReference type="Pfam" id="PF05163">
    <property type="entry name" value="DinB"/>
    <property type="match status" value="1"/>
</dbReference>
<dbReference type="OrthoDB" id="9807509at2"/>
<evidence type="ECO:0000313" key="5">
    <source>
        <dbReference type="Proteomes" id="UP000237889"/>
    </source>
</evidence>
<dbReference type="Gene3D" id="1.20.120.450">
    <property type="entry name" value="dinb family like domain"/>
    <property type="match status" value="1"/>
</dbReference>
<comment type="similarity">
    <text evidence="1">Belongs to the DinB family.</text>
</comment>
<dbReference type="RefSeq" id="WP_106747911.1">
    <property type="nucleotide sequence ID" value="NZ_CP027668.1"/>
</dbReference>
<dbReference type="Proteomes" id="UP000237889">
    <property type="component" value="Chromosome"/>
</dbReference>
<keyword evidence="2 3" id="KW-0479">Metal-binding</keyword>